<dbReference type="RefSeq" id="WP_344548889.1">
    <property type="nucleotide sequence ID" value="NZ_BAAATD010000021.1"/>
</dbReference>
<name>A0ABN3QW20_9ACTN</name>
<dbReference type="InterPro" id="IPR010982">
    <property type="entry name" value="Lambda_DNA-bd_dom_sf"/>
</dbReference>
<dbReference type="SUPFAM" id="SSF47413">
    <property type="entry name" value="lambda repressor-like DNA-binding domains"/>
    <property type="match status" value="1"/>
</dbReference>
<keyword evidence="3" id="KW-1185">Reference proteome</keyword>
<feature type="domain" description="HTH cro/C1-type" evidence="1">
    <location>
        <begin position="7"/>
        <end position="60"/>
    </location>
</feature>
<gene>
    <name evidence="2" type="ORF">GCM10010411_90140</name>
</gene>
<dbReference type="CDD" id="cd00093">
    <property type="entry name" value="HTH_XRE"/>
    <property type="match status" value="1"/>
</dbReference>
<dbReference type="PROSITE" id="PS50943">
    <property type="entry name" value="HTH_CROC1"/>
    <property type="match status" value="1"/>
</dbReference>
<sequence length="390" mass="43209">MTFGEKLRQLMAERGTSLRKLAKEVPVDQGHLSRIANDHRAPSVDLAQRLDKLLHAGGELAALKPSSPLTATDRDLIDMMQRAEASDLGPAALEMIDVAVDRLCRDYPSVSPDQLCMRGKTHMERLLRLLDGRTTLAEHRELLVRTGWLAALLACAFYDDGEQAAAEMARRMARRMGEQAGHGELIGWSWEIAAWFALVERRYDDVVAYSEAGVRHAGVSNAAVQLTLQAGRGYARMGDQRAAEALRVGRKILDQLPRPDHPEHHFVFDHDKYEFYCSTIYTMLGQDDAAREHANEVITQCRQSDGSVRWPMRYAMANLDLALVAGRHGQLDGALTYGRAALAPARRSGDLLPRAAELHGLLAERFAGEAAVAEFAEQLHHERRALPPGG</sequence>
<protein>
    <recommendedName>
        <fullName evidence="1">HTH cro/C1-type domain-containing protein</fullName>
    </recommendedName>
</protein>
<dbReference type="EMBL" id="BAAATD010000021">
    <property type="protein sequence ID" value="GAA2636810.1"/>
    <property type="molecule type" value="Genomic_DNA"/>
</dbReference>
<dbReference type="Gene3D" id="1.10.260.40">
    <property type="entry name" value="lambda repressor-like DNA-binding domains"/>
    <property type="match status" value="1"/>
</dbReference>
<evidence type="ECO:0000313" key="2">
    <source>
        <dbReference type="EMBL" id="GAA2636810.1"/>
    </source>
</evidence>
<comment type="caution">
    <text evidence="2">The sequence shown here is derived from an EMBL/GenBank/DDBJ whole genome shotgun (WGS) entry which is preliminary data.</text>
</comment>
<proteinExistence type="predicted"/>
<evidence type="ECO:0000259" key="1">
    <source>
        <dbReference type="PROSITE" id="PS50943"/>
    </source>
</evidence>
<dbReference type="InterPro" id="IPR011990">
    <property type="entry name" value="TPR-like_helical_dom_sf"/>
</dbReference>
<accession>A0ABN3QW20</accession>
<reference evidence="2 3" key="1">
    <citation type="journal article" date="2019" name="Int. J. Syst. Evol. Microbiol.">
        <title>The Global Catalogue of Microorganisms (GCM) 10K type strain sequencing project: providing services to taxonomists for standard genome sequencing and annotation.</title>
        <authorList>
            <consortium name="The Broad Institute Genomics Platform"/>
            <consortium name="The Broad Institute Genome Sequencing Center for Infectious Disease"/>
            <person name="Wu L."/>
            <person name="Ma J."/>
        </authorList>
    </citation>
    <scope>NUCLEOTIDE SEQUENCE [LARGE SCALE GENOMIC DNA]</scope>
    <source>
        <strain evidence="2 3">JCM 6833</strain>
    </source>
</reference>
<evidence type="ECO:0000313" key="3">
    <source>
        <dbReference type="Proteomes" id="UP001501509"/>
    </source>
</evidence>
<dbReference type="Proteomes" id="UP001501509">
    <property type="component" value="Unassembled WGS sequence"/>
</dbReference>
<dbReference type="Gene3D" id="1.25.40.10">
    <property type="entry name" value="Tetratricopeptide repeat domain"/>
    <property type="match status" value="1"/>
</dbReference>
<dbReference type="Pfam" id="PF13560">
    <property type="entry name" value="HTH_31"/>
    <property type="match status" value="1"/>
</dbReference>
<organism evidence="2 3">
    <name type="scientific">Actinomadura fulvescens</name>
    <dbReference type="NCBI Taxonomy" id="46160"/>
    <lineage>
        <taxon>Bacteria</taxon>
        <taxon>Bacillati</taxon>
        <taxon>Actinomycetota</taxon>
        <taxon>Actinomycetes</taxon>
        <taxon>Streptosporangiales</taxon>
        <taxon>Thermomonosporaceae</taxon>
        <taxon>Actinomadura</taxon>
    </lineage>
</organism>
<dbReference type="SMART" id="SM00530">
    <property type="entry name" value="HTH_XRE"/>
    <property type="match status" value="1"/>
</dbReference>
<dbReference type="InterPro" id="IPR001387">
    <property type="entry name" value="Cro/C1-type_HTH"/>
</dbReference>